<gene>
    <name evidence="2" type="ORF">L873DRAFT_146214</name>
</gene>
<dbReference type="EMBL" id="ML120466">
    <property type="protein sequence ID" value="RPA92757.1"/>
    <property type="molecule type" value="Genomic_DNA"/>
</dbReference>
<name>A0A3N4J669_9PEZI</name>
<evidence type="ECO:0000256" key="1">
    <source>
        <dbReference type="SAM" id="MobiDB-lite"/>
    </source>
</evidence>
<dbReference type="Proteomes" id="UP000276215">
    <property type="component" value="Unassembled WGS sequence"/>
</dbReference>
<proteinExistence type="predicted"/>
<sequence length="217" mass="25110">MTYTTHNYQIFALLSTVFELIKQTRNPSILVIANHSRAGKQASKQAPNRRIRRTESTSAQQNIQDPPAGKNNNNNKTPTTKNPKLSQTKPKWWQYLKMRALRIPKPSQFIRWNGPTKVQPHTGIILITTKKTKTGPKVFLLLYPSTLNSLNFHKQSKATKLSLPYYTVSGGRLRTTLPGSRHRKHHHQFIDRPKEKHLPSRNYHILTIVKSRKQFYA</sequence>
<organism evidence="2 3">
    <name type="scientific">Choiromyces venosus 120613-1</name>
    <dbReference type="NCBI Taxonomy" id="1336337"/>
    <lineage>
        <taxon>Eukaryota</taxon>
        <taxon>Fungi</taxon>
        <taxon>Dikarya</taxon>
        <taxon>Ascomycota</taxon>
        <taxon>Pezizomycotina</taxon>
        <taxon>Pezizomycetes</taxon>
        <taxon>Pezizales</taxon>
        <taxon>Tuberaceae</taxon>
        <taxon>Choiromyces</taxon>
    </lineage>
</organism>
<accession>A0A3N4J669</accession>
<keyword evidence="3" id="KW-1185">Reference proteome</keyword>
<evidence type="ECO:0000313" key="3">
    <source>
        <dbReference type="Proteomes" id="UP000276215"/>
    </source>
</evidence>
<feature type="region of interest" description="Disordered" evidence="1">
    <location>
        <begin position="37"/>
        <end position="88"/>
    </location>
</feature>
<feature type="compositionally biased region" description="Low complexity" evidence="1">
    <location>
        <begin position="70"/>
        <end position="84"/>
    </location>
</feature>
<evidence type="ECO:0000313" key="2">
    <source>
        <dbReference type="EMBL" id="RPA92757.1"/>
    </source>
</evidence>
<dbReference type="AlphaFoldDB" id="A0A3N4J669"/>
<protein>
    <submittedName>
        <fullName evidence="2">Uncharacterized protein</fullName>
    </submittedName>
</protein>
<reference evidence="2 3" key="1">
    <citation type="journal article" date="2018" name="Nat. Ecol. Evol.">
        <title>Pezizomycetes genomes reveal the molecular basis of ectomycorrhizal truffle lifestyle.</title>
        <authorList>
            <person name="Murat C."/>
            <person name="Payen T."/>
            <person name="Noel B."/>
            <person name="Kuo A."/>
            <person name="Morin E."/>
            <person name="Chen J."/>
            <person name="Kohler A."/>
            <person name="Krizsan K."/>
            <person name="Balestrini R."/>
            <person name="Da Silva C."/>
            <person name="Montanini B."/>
            <person name="Hainaut M."/>
            <person name="Levati E."/>
            <person name="Barry K.W."/>
            <person name="Belfiori B."/>
            <person name="Cichocki N."/>
            <person name="Clum A."/>
            <person name="Dockter R.B."/>
            <person name="Fauchery L."/>
            <person name="Guy J."/>
            <person name="Iotti M."/>
            <person name="Le Tacon F."/>
            <person name="Lindquist E.A."/>
            <person name="Lipzen A."/>
            <person name="Malagnac F."/>
            <person name="Mello A."/>
            <person name="Molinier V."/>
            <person name="Miyauchi S."/>
            <person name="Poulain J."/>
            <person name="Riccioni C."/>
            <person name="Rubini A."/>
            <person name="Sitrit Y."/>
            <person name="Splivallo R."/>
            <person name="Traeger S."/>
            <person name="Wang M."/>
            <person name="Zifcakova L."/>
            <person name="Wipf D."/>
            <person name="Zambonelli A."/>
            <person name="Paolocci F."/>
            <person name="Nowrousian M."/>
            <person name="Ottonello S."/>
            <person name="Baldrian P."/>
            <person name="Spatafora J.W."/>
            <person name="Henrissat B."/>
            <person name="Nagy L.G."/>
            <person name="Aury J.M."/>
            <person name="Wincker P."/>
            <person name="Grigoriev I.V."/>
            <person name="Bonfante P."/>
            <person name="Martin F.M."/>
        </authorList>
    </citation>
    <scope>NUCLEOTIDE SEQUENCE [LARGE SCALE GENOMIC DNA]</scope>
    <source>
        <strain evidence="2 3">120613-1</strain>
    </source>
</reference>